<comment type="caution">
    <text evidence="3">The sequence shown here is derived from an EMBL/GenBank/DDBJ whole genome shotgun (WGS) entry which is preliminary data.</text>
</comment>
<proteinExistence type="predicted"/>
<dbReference type="RefSeq" id="WP_115459724.1">
    <property type="nucleotide sequence ID" value="NZ_QRAP01000008.1"/>
</dbReference>
<protein>
    <recommendedName>
        <fullName evidence="5">Lipoprotein</fullName>
    </recommendedName>
</protein>
<evidence type="ECO:0000256" key="1">
    <source>
        <dbReference type="SAM" id="Phobius"/>
    </source>
</evidence>
<evidence type="ECO:0000313" key="4">
    <source>
        <dbReference type="Proteomes" id="UP000254848"/>
    </source>
</evidence>
<feature type="transmembrane region" description="Helical" evidence="1">
    <location>
        <begin position="51"/>
        <end position="72"/>
    </location>
</feature>
<keyword evidence="4" id="KW-1185">Reference proteome</keyword>
<dbReference type="PROSITE" id="PS51257">
    <property type="entry name" value="PROKAR_LIPOPROTEIN"/>
    <property type="match status" value="1"/>
</dbReference>
<keyword evidence="2" id="KW-0732">Signal</keyword>
<sequence length="74" mass="7620">MKKLIALTLFATTLLAGCARESPCVPVYDDQGRLVHTNTCMKGTTQDNWETAGAIAGGAAAIAGLTLGIIALTK</sequence>
<feature type="chain" id="PRO_5016612504" description="Lipoprotein" evidence="2">
    <location>
        <begin position="19"/>
        <end position="74"/>
    </location>
</feature>
<dbReference type="AlphaFoldDB" id="A0A370QIP6"/>
<keyword evidence="1" id="KW-1133">Transmembrane helix</keyword>
<reference evidence="3 4" key="1">
    <citation type="submission" date="2018-07" db="EMBL/GenBank/DDBJ databases">
        <title>Genomic Encyclopedia of Type Strains, Phase IV (KMG-IV): sequencing the most valuable type-strain genomes for metagenomic binning, comparative biology and taxonomic classification.</title>
        <authorList>
            <person name="Goeker M."/>
        </authorList>
    </citation>
    <scope>NUCLEOTIDE SEQUENCE [LARGE SCALE GENOMIC DNA]</scope>
    <source>
        <strain evidence="3 4">DSM 103736</strain>
    </source>
</reference>
<keyword evidence="1" id="KW-0472">Membrane</keyword>
<organism evidence="3 4">
    <name type="scientific">Enterobacillus tribolii</name>
    <dbReference type="NCBI Taxonomy" id="1487935"/>
    <lineage>
        <taxon>Bacteria</taxon>
        <taxon>Pseudomonadati</taxon>
        <taxon>Pseudomonadota</taxon>
        <taxon>Gammaproteobacteria</taxon>
        <taxon>Enterobacterales</taxon>
        <taxon>Hafniaceae</taxon>
        <taxon>Enterobacillus</taxon>
    </lineage>
</organism>
<evidence type="ECO:0000313" key="3">
    <source>
        <dbReference type="EMBL" id="RDK87950.1"/>
    </source>
</evidence>
<accession>A0A370QIP6</accession>
<evidence type="ECO:0008006" key="5">
    <source>
        <dbReference type="Google" id="ProtNLM"/>
    </source>
</evidence>
<dbReference type="OrthoDB" id="6496718at2"/>
<name>A0A370QIP6_9GAMM</name>
<feature type="signal peptide" evidence="2">
    <location>
        <begin position="1"/>
        <end position="18"/>
    </location>
</feature>
<evidence type="ECO:0000256" key="2">
    <source>
        <dbReference type="SAM" id="SignalP"/>
    </source>
</evidence>
<keyword evidence="1" id="KW-0812">Transmembrane</keyword>
<dbReference type="EMBL" id="QRAP01000008">
    <property type="protein sequence ID" value="RDK87950.1"/>
    <property type="molecule type" value="Genomic_DNA"/>
</dbReference>
<gene>
    <name evidence="3" type="ORF">C8D90_108232</name>
</gene>
<dbReference type="Proteomes" id="UP000254848">
    <property type="component" value="Unassembled WGS sequence"/>
</dbReference>